<dbReference type="AlphaFoldDB" id="A0A2P2E9K0"/>
<evidence type="ECO:0008006" key="4">
    <source>
        <dbReference type="Google" id="ProtNLM"/>
    </source>
</evidence>
<gene>
    <name evidence="2" type="ORF">PbB2_01387</name>
</gene>
<dbReference type="InterPro" id="IPR008309">
    <property type="entry name" value="YdbL"/>
</dbReference>
<dbReference type="EMBL" id="BFBR01000003">
    <property type="protein sequence ID" value="GBF57718.1"/>
    <property type="molecule type" value="Genomic_DNA"/>
</dbReference>
<feature type="signal peptide" evidence="1">
    <location>
        <begin position="1"/>
        <end position="22"/>
    </location>
</feature>
<name>A0A2P2E9K0_9PROT</name>
<reference evidence="2 3" key="1">
    <citation type="journal article" date="2018" name="Genome Announc.">
        <title>Draft Genome Sequence of "Candidatus Phycosocius bacilliformis," an Alphaproteobacterial Ectosymbiont of the Hydrocarbon-Producing Green Alga Botryococcus braunii.</title>
        <authorList>
            <person name="Tanabe Y."/>
            <person name="Yamaguchi H."/>
            <person name="Watanabe M.M."/>
        </authorList>
    </citation>
    <scope>NUCLEOTIDE SEQUENCE [LARGE SCALE GENOMIC DNA]</scope>
    <source>
        <strain evidence="2 3">BOTRYCO-2</strain>
    </source>
</reference>
<accession>A0A2P2E9K0</accession>
<keyword evidence="3" id="KW-1185">Reference proteome</keyword>
<sequence>MKNKIFTAILLAGVWVSSSALAIDNNGPIDRALAAGIIGEQADGYLGFVRPPTAAQADLQRRVNEINIRRRGVFQDTARANGETEDRVALLSGLRQITKMPDGEYFQDTTKTWCAKGPESQVMQNADDEVIIRCGPAQKVK</sequence>
<proteinExistence type="predicted"/>
<dbReference type="Proteomes" id="UP000245086">
    <property type="component" value="Unassembled WGS sequence"/>
</dbReference>
<dbReference type="Pfam" id="PF07027">
    <property type="entry name" value="DUF1318"/>
    <property type="match status" value="1"/>
</dbReference>
<organism evidence="2 3">
    <name type="scientific">Candidatus Phycosocius bacilliformis</name>
    <dbReference type="NCBI Taxonomy" id="1445552"/>
    <lineage>
        <taxon>Bacteria</taxon>
        <taxon>Pseudomonadati</taxon>
        <taxon>Pseudomonadota</taxon>
        <taxon>Alphaproteobacteria</taxon>
        <taxon>Caulobacterales</taxon>
        <taxon>Caulobacterales incertae sedis</taxon>
        <taxon>Candidatus Phycosocius</taxon>
    </lineage>
</organism>
<feature type="chain" id="PRO_5015163310" description="DUF1318 domain-containing protein" evidence="1">
    <location>
        <begin position="23"/>
        <end position="141"/>
    </location>
</feature>
<protein>
    <recommendedName>
        <fullName evidence="4">DUF1318 domain-containing protein</fullName>
    </recommendedName>
</protein>
<evidence type="ECO:0000313" key="3">
    <source>
        <dbReference type="Proteomes" id="UP000245086"/>
    </source>
</evidence>
<evidence type="ECO:0000256" key="1">
    <source>
        <dbReference type="SAM" id="SignalP"/>
    </source>
</evidence>
<keyword evidence="1" id="KW-0732">Signal</keyword>
<comment type="caution">
    <text evidence="2">The sequence shown here is derived from an EMBL/GenBank/DDBJ whole genome shotgun (WGS) entry which is preliminary data.</text>
</comment>
<dbReference type="RefSeq" id="WP_192576215.1">
    <property type="nucleotide sequence ID" value="NZ_BFBR01000003.1"/>
</dbReference>
<evidence type="ECO:0000313" key="2">
    <source>
        <dbReference type="EMBL" id="GBF57718.1"/>
    </source>
</evidence>